<gene>
    <name evidence="16" type="ORF">A3C04_00365</name>
</gene>
<evidence type="ECO:0000256" key="4">
    <source>
        <dbReference type="ARBA" id="ARBA00022519"/>
    </source>
</evidence>
<keyword evidence="4" id="KW-0997">Cell inner membrane</keyword>
<dbReference type="PANTHER" id="PTHR30627:SF2">
    <property type="entry name" value="PEPTIDOGLYCAN D,D-TRANSPEPTIDASE MRDA"/>
    <property type="match status" value="1"/>
</dbReference>
<evidence type="ECO:0000256" key="7">
    <source>
        <dbReference type="ARBA" id="ARBA00022801"/>
    </source>
</evidence>
<reference evidence="16 17" key="1">
    <citation type="journal article" date="2016" name="Nat. Commun.">
        <title>Thousands of microbial genomes shed light on interconnected biogeochemical processes in an aquifer system.</title>
        <authorList>
            <person name="Anantharaman K."/>
            <person name="Brown C.T."/>
            <person name="Hug L.A."/>
            <person name="Sharon I."/>
            <person name="Castelle C.J."/>
            <person name="Probst A.J."/>
            <person name="Thomas B.C."/>
            <person name="Singh A."/>
            <person name="Wilkins M.J."/>
            <person name="Karaoz U."/>
            <person name="Brodie E.L."/>
            <person name="Williams K.H."/>
            <person name="Hubbard S.S."/>
            <person name="Banfield J.F."/>
        </authorList>
    </citation>
    <scope>NUCLEOTIDE SEQUENCE [LARGE SCALE GENOMIC DNA]</scope>
</reference>
<dbReference type="SUPFAM" id="SSF56519">
    <property type="entry name" value="Penicillin binding protein dimerisation domain"/>
    <property type="match status" value="1"/>
</dbReference>
<dbReference type="InterPro" id="IPR036138">
    <property type="entry name" value="PBP_dimer_sf"/>
</dbReference>
<dbReference type="GO" id="GO:0008658">
    <property type="term" value="F:penicillin binding"/>
    <property type="evidence" value="ECO:0007669"/>
    <property type="project" value="InterPro"/>
</dbReference>
<evidence type="ECO:0000256" key="12">
    <source>
        <dbReference type="ARBA" id="ARBA00023316"/>
    </source>
</evidence>
<name>A0A1G2R4S1_9BACT</name>
<dbReference type="GO" id="GO:0006508">
    <property type="term" value="P:proteolysis"/>
    <property type="evidence" value="ECO:0007669"/>
    <property type="project" value="UniProtKB-KW"/>
</dbReference>
<dbReference type="Pfam" id="PF03717">
    <property type="entry name" value="PBP_dimer"/>
    <property type="match status" value="1"/>
</dbReference>
<sequence>MFRFPFLRNNKSSYYSQDEIEVQDIFLDKLAQDKESLESGYDEKKLEVPLSRWILRGIACVFALALLIFFGKTLYLQVVLGQELQEMAKENTIRMLPLRPGRGIVYDASMVQLAFNKPSFDFVCDKRYLPTNREKLDTVIRDIASYFSLSYEDLKEQLKNFEENEMLIAENISHEQLILTETQEDKWQGCQSQQNTIRSYVTDAGLAHILGYTAKISPEELKNQDGYFVTDQIGKTGIEKSYEAVLRGNPGLRFIKKDARGNIVEDQGEVGSEAGGNVMLWVDLELQKKMEVELKKSMEKVGSKKAIAIAMDVNTGGVLGMVSIPSFDNNIFARGITEKEYQEIINNPTSPLFNRAIAGMYPTGSAIKPLMALGALEEKVIDPNQNILTEGYLEIPNQYDPSIVYRFNDNKNHGWVDMRKALAVSSNVYFYIIGGGYKNLNGLGPSRIEQYLSLFGWGKKTGIDLPGESDGLIPNPEWKQRVKKEGWWDGDTYQLSIGQGNLLATPLQVASAFAAIANGGTLYEPQMVKAVIGNGKKVEEYRPLVVKENIVKRENIQVVKEGLRQAVTSGSSTILNQVSVPVAAKTGTAQTGRKDENGKDYLYSWVAAFAPYDNPKIVITVMVEDAKEGSIAVLPVAKDVLNWYFSNKQ</sequence>
<keyword evidence="12" id="KW-0961">Cell wall biogenesis/degradation</keyword>
<evidence type="ECO:0000256" key="10">
    <source>
        <dbReference type="ARBA" id="ARBA00022989"/>
    </source>
</evidence>
<evidence type="ECO:0000259" key="15">
    <source>
        <dbReference type="Pfam" id="PF03717"/>
    </source>
</evidence>
<dbReference type="InterPro" id="IPR017790">
    <property type="entry name" value="Penicillin-binding_protein_2"/>
</dbReference>
<keyword evidence="8" id="KW-0133">Cell shape</keyword>
<feature type="transmembrane region" description="Helical" evidence="13">
    <location>
        <begin position="53"/>
        <end position="75"/>
    </location>
</feature>
<dbReference type="GO" id="GO:0008360">
    <property type="term" value="P:regulation of cell shape"/>
    <property type="evidence" value="ECO:0007669"/>
    <property type="project" value="UniProtKB-KW"/>
</dbReference>
<proteinExistence type="predicted"/>
<accession>A0A1G2R4S1</accession>
<evidence type="ECO:0000256" key="11">
    <source>
        <dbReference type="ARBA" id="ARBA00023136"/>
    </source>
</evidence>
<evidence type="ECO:0000313" key="16">
    <source>
        <dbReference type="EMBL" id="OHA67727.1"/>
    </source>
</evidence>
<dbReference type="AlphaFoldDB" id="A0A1G2R4S1"/>
<dbReference type="GO" id="GO:0071972">
    <property type="term" value="F:peptidoglycan L,D-transpeptidase activity"/>
    <property type="evidence" value="ECO:0007669"/>
    <property type="project" value="TreeGrafter"/>
</dbReference>
<evidence type="ECO:0000256" key="3">
    <source>
        <dbReference type="ARBA" id="ARBA00022475"/>
    </source>
</evidence>
<evidence type="ECO:0000256" key="9">
    <source>
        <dbReference type="ARBA" id="ARBA00022984"/>
    </source>
</evidence>
<feature type="domain" description="Penicillin-binding protein dimerisation" evidence="15">
    <location>
        <begin position="99"/>
        <end position="266"/>
    </location>
</feature>
<dbReference type="EMBL" id="MHTV01000005">
    <property type="protein sequence ID" value="OHA67727.1"/>
    <property type="molecule type" value="Genomic_DNA"/>
</dbReference>
<evidence type="ECO:0000256" key="2">
    <source>
        <dbReference type="ARBA" id="ARBA00004236"/>
    </source>
</evidence>
<dbReference type="SUPFAM" id="SSF56601">
    <property type="entry name" value="beta-lactamase/transpeptidase-like"/>
    <property type="match status" value="1"/>
</dbReference>
<dbReference type="InterPro" id="IPR001460">
    <property type="entry name" value="PCN-bd_Tpept"/>
</dbReference>
<comment type="caution">
    <text evidence="16">The sequence shown here is derived from an EMBL/GenBank/DDBJ whole genome shotgun (WGS) entry which is preliminary data.</text>
</comment>
<dbReference type="InterPro" id="IPR050515">
    <property type="entry name" value="Beta-lactam/transpept"/>
</dbReference>
<keyword evidence="10 13" id="KW-1133">Transmembrane helix</keyword>
<dbReference type="InterPro" id="IPR012338">
    <property type="entry name" value="Beta-lactam/transpept-like"/>
</dbReference>
<keyword evidence="5" id="KW-0645">Protease</keyword>
<dbReference type="GO" id="GO:0005886">
    <property type="term" value="C:plasma membrane"/>
    <property type="evidence" value="ECO:0007669"/>
    <property type="project" value="UniProtKB-SubCell"/>
</dbReference>
<dbReference type="Proteomes" id="UP000178092">
    <property type="component" value="Unassembled WGS sequence"/>
</dbReference>
<keyword evidence="3" id="KW-1003">Cell membrane</keyword>
<evidence type="ECO:0000256" key="5">
    <source>
        <dbReference type="ARBA" id="ARBA00022670"/>
    </source>
</evidence>
<dbReference type="Gene3D" id="3.90.1310.10">
    <property type="entry name" value="Penicillin-binding protein 2a (Domain 2)"/>
    <property type="match status" value="1"/>
</dbReference>
<protein>
    <submittedName>
        <fullName evidence="16">Penicillin-binding protein 2</fullName>
    </submittedName>
</protein>
<dbReference type="PANTHER" id="PTHR30627">
    <property type="entry name" value="PEPTIDOGLYCAN D,D-TRANSPEPTIDASE"/>
    <property type="match status" value="1"/>
</dbReference>
<keyword evidence="11 13" id="KW-0472">Membrane</keyword>
<dbReference type="Gene3D" id="3.40.710.10">
    <property type="entry name" value="DD-peptidase/beta-lactamase superfamily"/>
    <property type="match status" value="1"/>
</dbReference>
<comment type="subcellular location">
    <subcellularLocation>
        <location evidence="2">Cell membrane</location>
    </subcellularLocation>
    <subcellularLocation>
        <location evidence="1">Membrane</location>
        <topology evidence="1">Single-pass membrane protein</topology>
    </subcellularLocation>
</comment>
<organism evidence="16 17">
    <name type="scientific">Candidatus Wildermuthbacteria bacterium RIFCSPHIGHO2_02_FULL_45_25</name>
    <dbReference type="NCBI Taxonomy" id="1802450"/>
    <lineage>
        <taxon>Bacteria</taxon>
        <taxon>Candidatus Wildermuthiibacteriota</taxon>
    </lineage>
</organism>
<evidence type="ECO:0000256" key="13">
    <source>
        <dbReference type="SAM" id="Phobius"/>
    </source>
</evidence>
<keyword evidence="7" id="KW-0378">Hydrolase</keyword>
<evidence type="ECO:0000256" key="8">
    <source>
        <dbReference type="ARBA" id="ARBA00022960"/>
    </source>
</evidence>
<evidence type="ECO:0000256" key="6">
    <source>
        <dbReference type="ARBA" id="ARBA00022692"/>
    </source>
</evidence>
<dbReference type="GO" id="GO:0009252">
    <property type="term" value="P:peptidoglycan biosynthetic process"/>
    <property type="evidence" value="ECO:0007669"/>
    <property type="project" value="UniProtKB-KW"/>
</dbReference>
<dbReference type="Gene3D" id="3.30.1390.30">
    <property type="entry name" value="Penicillin-binding protein 2a, domain 3"/>
    <property type="match status" value="1"/>
</dbReference>
<feature type="domain" description="Penicillin-binding protein transpeptidase" evidence="14">
    <location>
        <begin position="307"/>
        <end position="641"/>
    </location>
</feature>
<dbReference type="GO" id="GO:0071555">
    <property type="term" value="P:cell wall organization"/>
    <property type="evidence" value="ECO:0007669"/>
    <property type="project" value="UniProtKB-KW"/>
</dbReference>
<evidence type="ECO:0000256" key="1">
    <source>
        <dbReference type="ARBA" id="ARBA00004167"/>
    </source>
</evidence>
<dbReference type="GO" id="GO:0009002">
    <property type="term" value="F:serine-type D-Ala-D-Ala carboxypeptidase activity"/>
    <property type="evidence" value="ECO:0007669"/>
    <property type="project" value="InterPro"/>
</dbReference>
<dbReference type="NCBIfam" id="TIGR03423">
    <property type="entry name" value="pbp2_mrdA"/>
    <property type="match status" value="1"/>
</dbReference>
<evidence type="ECO:0000313" key="17">
    <source>
        <dbReference type="Proteomes" id="UP000178092"/>
    </source>
</evidence>
<evidence type="ECO:0000259" key="14">
    <source>
        <dbReference type="Pfam" id="PF00905"/>
    </source>
</evidence>
<dbReference type="InterPro" id="IPR005311">
    <property type="entry name" value="PBP_dimer"/>
</dbReference>
<dbReference type="Pfam" id="PF00905">
    <property type="entry name" value="Transpeptidase"/>
    <property type="match status" value="1"/>
</dbReference>
<keyword evidence="6 13" id="KW-0812">Transmembrane</keyword>
<keyword evidence="9" id="KW-0573">Peptidoglycan synthesis</keyword>